<evidence type="ECO:0000259" key="6">
    <source>
        <dbReference type="Pfam" id="PF04085"/>
    </source>
</evidence>
<dbReference type="EMBL" id="MDKC01000023">
    <property type="protein sequence ID" value="ODG91523.1"/>
    <property type="molecule type" value="Genomic_DNA"/>
</dbReference>
<evidence type="ECO:0000256" key="3">
    <source>
        <dbReference type="ARBA" id="ARBA00022960"/>
    </source>
</evidence>
<feature type="coiled-coil region" evidence="5">
    <location>
        <begin position="61"/>
        <end position="88"/>
    </location>
</feature>
<dbReference type="Gene3D" id="2.40.10.350">
    <property type="entry name" value="Rod shape-determining protein MreC, domain 2"/>
    <property type="match status" value="1"/>
</dbReference>
<evidence type="ECO:0000256" key="2">
    <source>
        <dbReference type="ARBA" id="ARBA00013855"/>
    </source>
</evidence>
<dbReference type="NCBIfam" id="TIGR00219">
    <property type="entry name" value="mreC"/>
    <property type="match status" value="1"/>
</dbReference>
<keyword evidence="8" id="KW-1185">Reference proteome</keyword>
<evidence type="ECO:0000256" key="5">
    <source>
        <dbReference type="SAM" id="Coils"/>
    </source>
</evidence>
<dbReference type="InterPro" id="IPR055342">
    <property type="entry name" value="MreC_beta-barrel_core"/>
</dbReference>
<dbReference type="InterPro" id="IPR042177">
    <property type="entry name" value="Cell/Rod_1"/>
</dbReference>
<dbReference type="PANTHER" id="PTHR34138">
    <property type="entry name" value="CELL SHAPE-DETERMINING PROTEIN MREC"/>
    <property type="match status" value="1"/>
</dbReference>
<dbReference type="PIRSF" id="PIRSF038471">
    <property type="entry name" value="MreC"/>
    <property type="match status" value="1"/>
</dbReference>
<dbReference type="InterPro" id="IPR007221">
    <property type="entry name" value="MreC"/>
</dbReference>
<gene>
    <name evidence="7" type="ORF">BED47_07680</name>
</gene>
<keyword evidence="5" id="KW-0175">Coiled coil</keyword>
<sequence>MKKIIIITVLIVILFTSGFLFSKSKTFDNYTNNINDLIKLKKENDYLNERMSNETSLKANITEYNLENKELKMLRERLNKESQSNKTEVAIVTKRDYDTWNSFVEINKGSKDGVKINTNVITSQGLVGKVIEVSNHTSKVDLLSAIKYTSYISVQPKNNHQLQGLIKGADEKTGYLKMTLFNVNDQLKPGEIIVTSGLGGIYLPGIELGKVKEAKIDNLGLNQTAYIEPFYDLNDLEYVILLLSKK</sequence>
<dbReference type="Pfam" id="PF04085">
    <property type="entry name" value="MreC"/>
    <property type="match status" value="1"/>
</dbReference>
<comment type="caution">
    <text evidence="7">The sequence shown here is derived from an EMBL/GenBank/DDBJ whole genome shotgun (WGS) entry which is preliminary data.</text>
</comment>
<name>A0ABX2ZP64_9BACI</name>
<comment type="similarity">
    <text evidence="1">Belongs to the MreC family.</text>
</comment>
<organism evidence="7 8">
    <name type="scientific">Gottfriedia luciferensis</name>
    <dbReference type="NCBI Taxonomy" id="178774"/>
    <lineage>
        <taxon>Bacteria</taxon>
        <taxon>Bacillati</taxon>
        <taxon>Bacillota</taxon>
        <taxon>Bacilli</taxon>
        <taxon>Bacillales</taxon>
        <taxon>Bacillaceae</taxon>
        <taxon>Gottfriedia</taxon>
    </lineage>
</organism>
<evidence type="ECO:0000313" key="8">
    <source>
        <dbReference type="Proteomes" id="UP000094580"/>
    </source>
</evidence>
<dbReference type="PANTHER" id="PTHR34138:SF1">
    <property type="entry name" value="CELL SHAPE-DETERMINING PROTEIN MREC"/>
    <property type="match status" value="1"/>
</dbReference>
<dbReference type="InterPro" id="IPR042175">
    <property type="entry name" value="Cell/Rod_MreC_2"/>
</dbReference>
<dbReference type="RefSeq" id="WP_069034283.1">
    <property type="nucleotide sequence ID" value="NZ_MDKC01000023.1"/>
</dbReference>
<dbReference type="Proteomes" id="UP000094580">
    <property type="component" value="Unassembled WGS sequence"/>
</dbReference>
<evidence type="ECO:0000313" key="7">
    <source>
        <dbReference type="EMBL" id="ODG91523.1"/>
    </source>
</evidence>
<feature type="domain" description="Rod shape-determining protein MreC beta-barrel core" evidence="6">
    <location>
        <begin position="92"/>
        <end position="242"/>
    </location>
</feature>
<protein>
    <recommendedName>
        <fullName evidence="2">Cell shape-determining protein MreC</fullName>
    </recommendedName>
    <alternativeName>
        <fullName evidence="4">Cell shape protein MreC</fullName>
    </alternativeName>
</protein>
<evidence type="ECO:0000256" key="4">
    <source>
        <dbReference type="ARBA" id="ARBA00032089"/>
    </source>
</evidence>
<keyword evidence="3" id="KW-0133">Cell shape</keyword>
<reference evidence="7 8" key="1">
    <citation type="submission" date="2016-07" db="EMBL/GenBank/DDBJ databases">
        <authorList>
            <person name="Townsley L."/>
            <person name="Shank E.A."/>
        </authorList>
    </citation>
    <scope>NUCLEOTIDE SEQUENCE [LARGE SCALE GENOMIC DNA]</scope>
    <source>
        <strain evidence="7 8">CH01</strain>
    </source>
</reference>
<dbReference type="Gene3D" id="2.40.10.340">
    <property type="entry name" value="Rod shape-determining protein MreC, domain 1"/>
    <property type="match status" value="1"/>
</dbReference>
<proteinExistence type="inferred from homology"/>
<evidence type="ECO:0000256" key="1">
    <source>
        <dbReference type="ARBA" id="ARBA00009369"/>
    </source>
</evidence>
<accession>A0ABX2ZP64</accession>